<dbReference type="Gene3D" id="2.60.40.10">
    <property type="entry name" value="Immunoglobulins"/>
    <property type="match status" value="2"/>
</dbReference>
<dbReference type="Pfam" id="PF00395">
    <property type="entry name" value="SLH"/>
    <property type="match status" value="3"/>
</dbReference>
<dbReference type="PROSITE" id="PS51272">
    <property type="entry name" value="SLH"/>
    <property type="match status" value="4"/>
</dbReference>
<keyword evidence="3" id="KW-0732">Signal</keyword>
<keyword evidence="1" id="KW-0677">Repeat</keyword>
<feature type="domain" description="SLH" evidence="4">
    <location>
        <begin position="1782"/>
        <end position="1837"/>
    </location>
</feature>
<feature type="compositionally biased region" description="Polar residues" evidence="2">
    <location>
        <begin position="1288"/>
        <end position="1302"/>
    </location>
</feature>
<dbReference type="InterPro" id="IPR001119">
    <property type="entry name" value="SLH_dom"/>
</dbReference>
<evidence type="ECO:0000313" key="6">
    <source>
        <dbReference type="Proteomes" id="UP001321786"/>
    </source>
</evidence>
<organism evidence="5 6">
    <name type="scientific">Helicovermis profundi</name>
    <dbReference type="NCBI Taxonomy" id="3065157"/>
    <lineage>
        <taxon>Bacteria</taxon>
        <taxon>Bacillati</taxon>
        <taxon>Bacillota</taxon>
        <taxon>Clostridia</taxon>
        <taxon>Helicovermis</taxon>
    </lineage>
</organism>
<sequence length="1837" mass="204917">MKKLKYVVVFTLFIFMFSAVNFATVPSEINDGVITFKIDGIPAEPNGLAIKKVNVVGIMDLGDKVYVEKSFDSNELPMKLTKKTDDSYEFVVKNLDFTKYKKFIITYSYKNGLNCYQFAQEFTKNGQSKSQNISDLTNVYTLDTANFHKNSDVSIIVYLNFLNRGLYIGEFWNFNVGLNEESYKLYLPDGKYMLNIHDKNKEYRESKNYFLDNVTGLGNTSQVITINNVCKLAVDLGDLYDRAYLFTTPKFYTNLAYAVNIHPYLEMNNLVINKDVENIEIDIDRGVLAYEYFIKGPFNTDSKTISLGKNIMLNISKDKFDINENIRIGDILEIKDQYENKLDIRNSNNEKNIFTLKWKNKKTKKIVKQDGFSSVWNKFNVPIKSGDYSLEISADFGVLGKYSTTKDVIVTNDSGIKPKITMNVLDKNANLYTGQVELCIATNNSAIYGKKFTIDQGKLITNISELEGINNAKYLYVIPLNDKFNANSLKINLSGKDFSSGMDIGNVNFQEPTIKILALDSKGILMPNSDIFLKWDDGDLLITHSSKGDFALAPLSINNLKNISVRIENYNEGLFSNFKTIEGNKKNVKMYFTEINYARSFDKYSKLLENNIFKNSFKKSKVFLGIKVLSIINDIDEGIQKDKTTKNVLKKYGFSDDAVLSLIATMVNSKELLLNILDDNDAEGYQKYFKYEDQIKILWDNMYNALPIETRDELDKYEYYGHTKVAVLKKVFDVIMSSGIGSETYNTETGIYSNEKFGVKSDVTAKLVELLSSIRKSSTLLTSEELKDINDLSEALVATINITIEATINNLSDVNKNNALILAKEFGLIKITNHNPVIKITGGSYRKLMVGDDFSSQGVTAIDVEDGEITPKISGNVDTNKEGIYKVVYTATDSDGAKSSKTLTVEVKKISIILSTSTASNKVKVTMNDSFDISKLKISIKEKYGSKLEVPVLKIESDGSNTLLLTTANQNRVLYKITIDCLLNSNNTLVDDDVFIGLGEVSANLQTYLSILGDLGISKNSLSINSMLTREDMIVIFTELMGCDAEAKSYFIPSIFEDISSSIWKRYIAYVYMRGWMNEKGQLTHFKPNSQVTANDIAMYMLKSLGYNPTKATAFKEAKKLGIFYYNDSLKESDNISKRDAEIIASKTLDTNIYGKKTKLSDKLGFISNYKNSNEAPVVTINGEHTITLTVGDKYTEFGASAKDKEDGEIIPVKTGNVDMSKEGIYAIKYTATDALGYKRTAVRIVTVKKARVDNGGSSPVNNSPSGSSTPSSSPSRPSSFSVPPNFAMSNQPTNENTSALNKNDEKAVADISKNLPLKGKKIDNAMQEKIKQKVEALVKNMNKDSLTAKDADKKVIELNKTIKKVIESLNSDKALEVVNNQIDLTNKVLNNTNLDFDSAKTMVKDMISTNVKTLLAKEDINREERDKNTKSVKTDIALMVKKVIKKAATLEIKSEKAINDKSKVTNFKVTKEQMKNIITSSLSAKLDMVKSLNENGLEDVAKEVKQNVNIKLPKVKDDQKTSLKLDEESINKLSEGNVGLTVEAKGVNFILPVSLMKTVKTGLTIESNEVLNTVVGKTNAGKAKPLKTMDLSVGNGGNKVKGQVELSFDISEVAKTDLDSLMIGVLENGRWKKLNYRVEENKIIFTAPHFSIYSLMQYESTFEDIDKNWAKKYIDSLTTKGIVDGKSDIAFDPQGQITRAEFAKLLVTYLKLDDAVNSNFKDVAKDSWYYNVVGIAGINGISAGAKEGDFYPNQAITREDMAVMIAKAYSINNGVDLEGTSDKFGDDALISDYAKKAVYASKSNGIITGYADNTFKPKSTATRAEAVKIIYEFLNK</sequence>
<feature type="region of interest" description="Disordered" evidence="2">
    <location>
        <begin position="1253"/>
        <end position="1302"/>
    </location>
</feature>
<dbReference type="EMBL" id="AP028654">
    <property type="protein sequence ID" value="BEP30377.1"/>
    <property type="molecule type" value="Genomic_DNA"/>
</dbReference>
<keyword evidence="6" id="KW-1185">Reference proteome</keyword>
<proteinExistence type="predicted"/>
<evidence type="ECO:0000313" key="5">
    <source>
        <dbReference type="EMBL" id="BEP30377.1"/>
    </source>
</evidence>
<dbReference type="InterPro" id="IPR051465">
    <property type="entry name" value="Cell_Envelope_Struct_Comp"/>
</dbReference>
<feature type="signal peptide" evidence="3">
    <location>
        <begin position="1"/>
        <end position="23"/>
    </location>
</feature>
<dbReference type="PANTHER" id="PTHR43308:SF5">
    <property type="entry name" value="S-LAYER PROTEIN _ PEPTIDOGLYCAN ENDO-BETA-N-ACETYLGLUCOSAMINIDASE"/>
    <property type="match status" value="1"/>
</dbReference>
<dbReference type="InterPro" id="IPR013783">
    <property type="entry name" value="Ig-like_fold"/>
</dbReference>
<dbReference type="Pfam" id="PF16403">
    <property type="entry name" value="Bact_surface_Ig-like"/>
    <property type="match status" value="2"/>
</dbReference>
<feature type="domain" description="SLH" evidence="4">
    <location>
        <begin position="1051"/>
        <end position="1115"/>
    </location>
</feature>
<dbReference type="InterPro" id="IPR032179">
    <property type="entry name" value="Cry22Aa_Ig-like"/>
</dbReference>
<evidence type="ECO:0000256" key="3">
    <source>
        <dbReference type="SAM" id="SignalP"/>
    </source>
</evidence>
<dbReference type="KEGG" id="hprf:HLPR_27080"/>
<evidence type="ECO:0000256" key="1">
    <source>
        <dbReference type="ARBA" id="ARBA00022737"/>
    </source>
</evidence>
<gene>
    <name evidence="5" type="ORF">HLPR_27080</name>
</gene>
<feature type="domain" description="SLH" evidence="4">
    <location>
        <begin position="1722"/>
        <end position="1780"/>
    </location>
</feature>
<accession>A0AAU9EHQ7</accession>
<feature type="chain" id="PRO_5043336431" description="SLH domain-containing protein" evidence="3">
    <location>
        <begin position="24"/>
        <end position="1837"/>
    </location>
</feature>
<reference evidence="5 6" key="1">
    <citation type="submission" date="2023-08" db="EMBL/GenBank/DDBJ databases">
        <title>Helicovermis profunda gen. nov., sp. nov., a novel mesophilic, fermentative bacterium within the Bacillota from a deep-sea hydrothermal vent chimney.</title>
        <authorList>
            <person name="Miyazaki U."/>
            <person name="Mizutani D."/>
            <person name="Hashimoto Y."/>
            <person name="Tame A."/>
            <person name="Sawayama S."/>
            <person name="Miyazaki J."/>
            <person name="Takai K."/>
            <person name="Nakagawa S."/>
        </authorList>
    </citation>
    <scope>NUCLEOTIDE SEQUENCE [LARGE SCALE GENOMIC DNA]</scope>
    <source>
        <strain evidence="5 6">S502</strain>
    </source>
</reference>
<dbReference type="Proteomes" id="UP001321786">
    <property type="component" value="Chromosome"/>
</dbReference>
<protein>
    <recommendedName>
        <fullName evidence="4">SLH domain-containing protein</fullName>
    </recommendedName>
</protein>
<evidence type="ECO:0000259" key="4">
    <source>
        <dbReference type="PROSITE" id="PS51272"/>
    </source>
</evidence>
<dbReference type="PANTHER" id="PTHR43308">
    <property type="entry name" value="OUTER MEMBRANE PROTEIN ALPHA-RELATED"/>
    <property type="match status" value="1"/>
</dbReference>
<evidence type="ECO:0000256" key="2">
    <source>
        <dbReference type="SAM" id="MobiDB-lite"/>
    </source>
</evidence>
<dbReference type="RefSeq" id="WP_338535968.1">
    <property type="nucleotide sequence ID" value="NZ_AP028654.1"/>
</dbReference>
<name>A0AAU9EHQ7_9FIRM</name>
<feature type="domain" description="SLH" evidence="4">
    <location>
        <begin position="1658"/>
        <end position="1721"/>
    </location>
</feature>
<feature type="compositionally biased region" description="Low complexity" evidence="2">
    <location>
        <begin position="1255"/>
        <end position="1286"/>
    </location>
</feature>